<comment type="similarity">
    <text evidence="1">Belongs to the eukaryotic ribosomal protein eL27 family.</text>
</comment>
<accession>A0ABQ8BIC5</accession>
<reference evidence="5 6" key="1">
    <citation type="submission" date="2021-05" db="EMBL/GenBank/DDBJ databases">
        <title>Genome Assembly of Synthetic Allotetraploid Brassica napus Reveals Homoeologous Exchanges between Subgenomes.</title>
        <authorList>
            <person name="Davis J.T."/>
        </authorList>
    </citation>
    <scope>NUCLEOTIDE SEQUENCE [LARGE SCALE GENOMIC DNA]</scope>
    <source>
        <strain evidence="6">cv. Da-Ae</strain>
        <tissue evidence="5">Seedling</tissue>
    </source>
</reference>
<proteinExistence type="inferred from homology"/>
<dbReference type="Gene3D" id="2.30.30.770">
    <property type="match status" value="2"/>
</dbReference>
<evidence type="ECO:0000313" key="5">
    <source>
        <dbReference type="EMBL" id="KAH0903966.1"/>
    </source>
</evidence>
<organism evidence="5 6">
    <name type="scientific">Brassica napus</name>
    <name type="common">Rape</name>
    <dbReference type="NCBI Taxonomy" id="3708"/>
    <lineage>
        <taxon>Eukaryota</taxon>
        <taxon>Viridiplantae</taxon>
        <taxon>Streptophyta</taxon>
        <taxon>Embryophyta</taxon>
        <taxon>Tracheophyta</taxon>
        <taxon>Spermatophyta</taxon>
        <taxon>Magnoliopsida</taxon>
        <taxon>eudicotyledons</taxon>
        <taxon>Gunneridae</taxon>
        <taxon>Pentapetalae</taxon>
        <taxon>rosids</taxon>
        <taxon>malvids</taxon>
        <taxon>Brassicales</taxon>
        <taxon>Brassicaceae</taxon>
        <taxon>Brassiceae</taxon>
        <taxon>Brassica</taxon>
    </lineage>
</organism>
<sequence>MVKFLKQNKAVILLQGRYAGKKAVIIRSFDDGNRERPYGHCLVAGLKKYPSKHLMPTRYTLDVDLKEVATLEALSSKDKKVAALKEAKAKLEERFKTGKNRWFFTKLSRAQARRDTLFAMLPTITHSPQLHAKTKYTESSLDVDLAIESVANVRGEIPGSVALVKDLMVLNLSRWQHSFIFGGESDSAQSR</sequence>
<dbReference type="PANTHER" id="PTHR10497">
    <property type="entry name" value="60S RIBOSOMAL PROTEIN L27"/>
    <property type="match status" value="1"/>
</dbReference>
<dbReference type="Pfam" id="PF01777">
    <property type="entry name" value="Ribosomal_L27e"/>
    <property type="match status" value="1"/>
</dbReference>
<evidence type="ECO:0000256" key="2">
    <source>
        <dbReference type="ARBA" id="ARBA00022980"/>
    </source>
</evidence>
<keyword evidence="6" id="KW-1185">Reference proteome</keyword>
<evidence type="ECO:0000313" key="6">
    <source>
        <dbReference type="Proteomes" id="UP000824890"/>
    </source>
</evidence>
<name>A0ABQ8BIC5_BRANA</name>
<feature type="coiled-coil region" evidence="4">
    <location>
        <begin position="74"/>
        <end position="101"/>
    </location>
</feature>
<dbReference type="CDD" id="cd06090">
    <property type="entry name" value="KOW_RPL27"/>
    <property type="match status" value="1"/>
</dbReference>
<keyword evidence="4" id="KW-0175">Coiled coil</keyword>
<evidence type="ECO:0000256" key="4">
    <source>
        <dbReference type="SAM" id="Coils"/>
    </source>
</evidence>
<dbReference type="InterPro" id="IPR001141">
    <property type="entry name" value="Ribosomal_eL27"/>
</dbReference>
<dbReference type="SUPFAM" id="SSF50104">
    <property type="entry name" value="Translation proteins SH3-like domain"/>
    <property type="match status" value="1"/>
</dbReference>
<comment type="caution">
    <text evidence="5">The sequence shown here is derived from an EMBL/GenBank/DDBJ whole genome shotgun (WGS) entry which is preliminary data.</text>
</comment>
<dbReference type="Proteomes" id="UP000824890">
    <property type="component" value="Unassembled WGS sequence"/>
</dbReference>
<gene>
    <name evidence="5" type="ORF">HID58_043469</name>
</gene>
<evidence type="ECO:0000256" key="1">
    <source>
        <dbReference type="ARBA" id="ARBA00009124"/>
    </source>
</evidence>
<evidence type="ECO:0000256" key="3">
    <source>
        <dbReference type="ARBA" id="ARBA00023274"/>
    </source>
</evidence>
<keyword evidence="2" id="KW-0689">Ribosomal protein</keyword>
<dbReference type="EMBL" id="JAGKQM010000011">
    <property type="protein sequence ID" value="KAH0903966.1"/>
    <property type="molecule type" value="Genomic_DNA"/>
</dbReference>
<dbReference type="InterPro" id="IPR041991">
    <property type="entry name" value="Ribosomal_eL27_KOW"/>
</dbReference>
<evidence type="ECO:0008006" key="7">
    <source>
        <dbReference type="Google" id="ProtNLM"/>
    </source>
</evidence>
<protein>
    <recommendedName>
        <fullName evidence="7">60S ribosomal protein L27</fullName>
    </recommendedName>
</protein>
<keyword evidence="3" id="KW-0687">Ribonucleoprotein</keyword>
<dbReference type="InterPro" id="IPR038655">
    <property type="entry name" value="Ribosomal_eL27_sf"/>
</dbReference>
<dbReference type="InterPro" id="IPR008991">
    <property type="entry name" value="Translation_prot_SH3-like_sf"/>
</dbReference>